<organism evidence="8 9">
    <name type="scientific">Companilactobacillus mishanensis</name>
    <dbReference type="NCBI Taxonomy" id="2486008"/>
    <lineage>
        <taxon>Bacteria</taxon>
        <taxon>Bacillati</taxon>
        <taxon>Bacillota</taxon>
        <taxon>Bacilli</taxon>
        <taxon>Lactobacillales</taxon>
        <taxon>Lactobacillaceae</taxon>
        <taxon>Companilactobacillus</taxon>
    </lineage>
</organism>
<keyword evidence="4 6" id="KW-0472">Membrane</keyword>
<dbReference type="NCBIfam" id="TIGR03057">
    <property type="entry name" value="xxxLxxG_by_4"/>
    <property type="match status" value="8"/>
</dbReference>
<evidence type="ECO:0000256" key="6">
    <source>
        <dbReference type="SAM" id="Phobius"/>
    </source>
</evidence>
<dbReference type="InterPro" id="IPR017500">
    <property type="entry name" value="Phage_infect_YhgE_N"/>
</dbReference>
<feature type="transmembrane region" description="Helical" evidence="6">
    <location>
        <begin position="806"/>
        <end position="828"/>
    </location>
</feature>
<gene>
    <name evidence="8" type="ORF">FHL02_08730</name>
</gene>
<dbReference type="OrthoDB" id="9811483at2"/>
<dbReference type="RefSeq" id="WP_153383627.1">
    <property type="nucleotide sequence ID" value="NZ_VDFM01000011.1"/>
</dbReference>
<dbReference type="InterPro" id="IPR051328">
    <property type="entry name" value="T7SS_ABC-Transporter"/>
</dbReference>
<accession>A0A5P0ZJ30</accession>
<evidence type="ECO:0000256" key="5">
    <source>
        <dbReference type="SAM" id="MobiDB-lite"/>
    </source>
</evidence>
<feature type="transmembrane region" description="Helical" evidence="6">
    <location>
        <begin position="754"/>
        <end position="773"/>
    </location>
</feature>
<evidence type="ECO:0000256" key="3">
    <source>
        <dbReference type="ARBA" id="ARBA00022989"/>
    </source>
</evidence>
<feature type="compositionally biased region" description="Polar residues" evidence="5">
    <location>
        <begin position="625"/>
        <end position="639"/>
    </location>
</feature>
<feature type="region of interest" description="Disordered" evidence="5">
    <location>
        <begin position="625"/>
        <end position="651"/>
    </location>
</feature>
<feature type="transmembrane region" description="Helical" evidence="6">
    <location>
        <begin position="14"/>
        <end position="38"/>
    </location>
</feature>
<comment type="subcellular location">
    <subcellularLocation>
        <location evidence="1">Membrane</location>
        <topology evidence="1">Multi-pass membrane protein</topology>
    </subcellularLocation>
</comment>
<dbReference type="InterPro" id="IPR013525">
    <property type="entry name" value="ABC2_TM"/>
</dbReference>
<feature type="compositionally biased region" description="Polar residues" evidence="5">
    <location>
        <begin position="583"/>
        <end position="597"/>
    </location>
</feature>
<dbReference type="InterPro" id="IPR011049">
    <property type="entry name" value="Serralysin-like_metalloprot_C"/>
</dbReference>
<dbReference type="Proteomes" id="UP000380386">
    <property type="component" value="Unassembled WGS sequence"/>
</dbReference>
<proteinExistence type="predicted"/>
<dbReference type="Gene3D" id="3.40.1710.10">
    <property type="entry name" value="abc type-2 transporter like domain"/>
    <property type="match status" value="1"/>
</dbReference>
<evidence type="ECO:0000256" key="4">
    <source>
        <dbReference type="ARBA" id="ARBA00023136"/>
    </source>
</evidence>
<keyword evidence="3 6" id="KW-1133">Transmembrane helix</keyword>
<feature type="transmembrane region" description="Helical" evidence="6">
    <location>
        <begin position="724"/>
        <end position="747"/>
    </location>
</feature>
<dbReference type="Gene3D" id="1.10.287.950">
    <property type="entry name" value="Methyl-accepting chemotaxis protein"/>
    <property type="match status" value="1"/>
</dbReference>
<dbReference type="Pfam" id="PF12698">
    <property type="entry name" value="ABC2_membrane_3"/>
    <property type="match status" value="1"/>
</dbReference>
<feature type="domain" description="ABC-2 type transporter transmembrane" evidence="7">
    <location>
        <begin position="14"/>
        <end position="229"/>
    </location>
</feature>
<comment type="caution">
    <text evidence="8">The sequence shown here is derived from an EMBL/GenBank/DDBJ whole genome shotgun (WGS) entry which is preliminary data.</text>
</comment>
<feature type="transmembrane region" description="Helical" evidence="6">
    <location>
        <begin position="654"/>
        <end position="674"/>
    </location>
</feature>
<dbReference type="GO" id="GO:0140359">
    <property type="term" value="F:ABC-type transporter activity"/>
    <property type="evidence" value="ECO:0007669"/>
    <property type="project" value="InterPro"/>
</dbReference>
<dbReference type="PANTHER" id="PTHR43077:SF5">
    <property type="entry name" value="PHAGE INFECTION PROTEIN"/>
    <property type="match status" value="1"/>
</dbReference>
<feature type="transmembrane region" description="Helical" evidence="6">
    <location>
        <begin position="686"/>
        <end position="712"/>
    </location>
</feature>
<keyword evidence="2 6" id="KW-0812">Transmembrane</keyword>
<sequence>MIRAEWKYLAKHKFMMIVMIAIIFIPSIYSVTFLQSMWDPYGMLNKIPVAVVNHDESTNYQGTNLAVGKDLSKTLKKSSAMDFEVVKNGSEASKGLANGKYYMAITIPKNFSKNATTLMKKNPKKMVLHYETSAGHNYIASKMTASAAKQVAQSVSEEVTKTYSKTMFASIKKLSNGMDTAAKGSNKLATGSEKLVSANNTMTSGLDTLSSSSLTFANGANTLNNGLNTYVQGVSSAANGSSTLATGLNQLNSSTSSLSSGVGQLSTGGKTLASGVRNYTSGVSQLNTAADSLNNGTSSLVSGTGTLATNANTLDSGLSQIATASDALTKQLEQVGNGSTSSSQLNDLSSSLTDLKSQLNENSTTKSSALKSDLESLQTEIDNQSQNQKDIIKSRVSAVADQQGLTADQKTAMLSAVEGTSDTSTTDTSALKKSANALSADIDSLSSTQATANNDLTTVIAELAKNSAALTTQIQSASSGMSHLSQGIGQLSSNSQQLASGAGQISAGTSQLVSNNASLNNGANSLNNGLSSLNSQVPTLTGGVSQLATGATQLNSGLNTLSASNSTLTSGAGQLASGATQISSGADQLHSGSTQMGSGLGQVYDGSNDLSTQLANGAKESKINPSKLTYDQVAQPTKTTHTERDDAPNNGTGMTPYMLSVSLFIGALAFNLMFDMYTPRKYPHSGFAWWVSKASLMTGFVLAESIVVYILLKVIDGLAPIHPIATFFMVFFTGLVFMAIVSWLNLVAGKVGSFISMILLVLQLGASAGTYPIQLTNGFFQKLHPWLPMSYSVDGFRATLMIGSNALPQILVLVGITAVFGFLSFLFYTRRRSRIKEIDYTEEASKHSLV</sequence>
<evidence type="ECO:0000259" key="7">
    <source>
        <dbReference type="Pfam" id="PF12698"/>
    </source>
</evidence>
<feature type="region of interest" description="Disordered" evidence="5">
    <location>
        <begin position="583"/>
        <end position="602"/>
    </location>
</feature>
<reference evidence="8 9" key="1">
    <citation type="journal article" date="2019" name="Syst. Appl. Microbiol.">
        <title>Polyphasic characterization of two novel Lactobacillus spp. isolated from blown salami packages: Description of Lactobacillus halodurans sp. nov. and Lactobacillus salsicarnum sp. nov.</title>
        <authorList>
            <person name="Schuster J.A."/>
            <person name="Klingl A."/>
            <person name="Vogel R.F."/>
            <person name="Ehrmann M.A."/>
        </authorList>
    </citation>
    <scope>NUCLEOTIDE SEQUENCE [LARGE SCALE GENOMIC DNA]</scope>
    <source>
        <strain evidence="8 9">TMW 1.2118</strain>
    </source>
</reference>
<evidence type="ECO:0000256" key="2">
    <source>
        <dbReference type="ARBA" id="ARBA00022692"/>
    </source>
</evidence>
<dbReference type="PANTHER" id="PTHR43077">
    <property type="entry name" value="TRANSPORT PERMEASE YVFS-RELATED"/>
    <property type="match status" value="1"/>
</dbReference>
<dbReference type="InterPro" id="IPR023908">
    <property type="entry name" value="xxxLxxG_rpt"/>
</dbReference>
<dbReference type="GO" id="GO:0016020">
    <property type="term" value="C:membrane"/>
    <property type="evidence" value="ECO:0007669"/>
    <property type="project" value="UniProtKB-SubCell"/>
</dbReference>
<dbReference type="InterPro" id="IPR017501">
    <property type="entry name" value="Phage_infect_YhgE_C"/>
</dbReference>
<name>A0A5P0ZJ30_9LACO</name>
<dbReference type="EMBL" id="VDFM01000011">
    <property type="protein sequence ID" value="MQS53103.1"/>
    <property type="molecule type" value="Genomic_DNA"/>
</dbReference>
<evidence type="ECO:0000313" key="9">
    <source>
        <dbReference type="Proteomes" id="UP000380386"/>
    </source>
</evidence>
<protein>
    <submittedName>
        <fullName evidence="8">YhgE/Pip domain-containing protein</fullName>
    </submittedName>
</protein>
<evidence type="ECO:0000256" key="1">
    <source>
        <dbReference type="ARBA" id="ARBA00004141"/>
    </source>
</evidence>
<dbReference type="AlphaFoldDB" id="A0A5P0ZJ30"/>
<evidence type="ECO:0000313" key="8">
    <source>
        <dbReference type="EMBL" id="MQS53103.1"/>
    </source>
</evidence>
<dbReference type="NCBIfam" id="TIGR03061">
    <property type="entry name" value="pip_yhgE_Nterm"/>
    <property type="match status" value="1"/>
</dbReference>
<dbReference type="NCBIfam" id="TIGR03062">
    <property type="entry name" value="pip_yhgE_Cterm"/>
    <property type="match status" value="1"/>
</dbReference>
<dbReference type="SUPFAM" id="SSF101967">
    <property type="entry name" value="Adhesin YadA, collagen-binding domain"/>
    <property type="match status" value="1"/>
</dbReference>